<evidence type="ECO:0000313" key="15">
    <source>
        <dbReference type="EMBL" id="AGO20704.1"/>
    </source>
</evidence>
<evidence type="ECO:0000256" key="11">
    <source>
        <dbReference type="ARBA" id="ARBA00023326"/>
    </source>
</evidence>
<dbReference type="AlphaFoldDB" id="R9XZY2"/>
<dbReference type="EC" id="3.2.1.14" evidence="2"/>
<dbReference type="GO" id="GO:0008843">
    <property type="term" value="F:endochitinase activity"/>
    <property type="evidence" value="ECO:0007669"/>
    <property type="project" value="UniProtKB-EC"/>
</dbReference>
<feature type="disulfide bond" evidence="13">
    <location>
        <begin position="262"/>
        <end position="305"/>
    </location>
</feature>
<dbReference type="GO" id="GO:0050832">
    <property type="term" value="P:defense response to fungus"/>
    <property type="evidence" value="ECO:0007669"/>
    <property type="project" value="TreeGrafter"/>
</dbReference>
<evidence type="ECO:0000256" key="3">
    <source>
        <dbReference type="ARBA" id="ARBA00022669"/>
    </source>
</evidence>
<dbReference type="GO" id="GO:0006032">
    <property type="term" value="P:chitin catabolic process"/>
    <property type="evidence" value="ECO:0007669"/>
    <property type="project" value="UniProtKB-KW"/>
</dbReference>
<feature type="active site" description="Proton donor" evidence="12">
    <location>
        <position position="126"/>
    </location>
</feature>
<evidence type="ECO:0000256" key="2">
    <source>
        <dbReference type="ARBA" id="ARBA00012729"/>
    </source>
</evidence>
<reference evidence="15" key="1">
    <citation type="submission" date="2013-03" db="EMBL/GenBank/DDBJ databases">
        <title>Evaluation of PR Genes Expression in Erwinia amylovora/hosts interaction.</title>
        <authorList>
            <person name="Hassani M."/>
            <person name="Abdollahi H."/>
        </authorList>
    </citation>
    <scope>NUCLEOTIDE SEQUENCE</scope>
</reference>
<protein>
    <recommendedName>
        <fullName evidence="2">chitinase</fullName>
        <ecNumber evidence="2">3.2.1.14</ecNumber>
    </recommendedName>
</protein>
<dbReference type="InterPro" id="IPR016283">
    <property type="entry name" value="Glyco_hydro_19"/>
</dbReference>
<dbReference type="GO" id="GO:0000272">
    <property type="term" value="P:polysaccharide catabolic process"/>
    <property type="evidence" value="ECO:0007669"/>
    <property type="project" value="UniProtKB-KW"/>
</dbReference>
<keyword evidence="5" id="KW-0378">Hydrolase</keyword>
<dbReference type="PANTHER" id="PTHR22595:SF171">
    <property type="entry name" value="BASIC ENDOCHITINASE B"/>
    <property type="match status" value="1"/>
</dbReference>
<feature type="disulfide bond" evidence="13">
    <location>
        <begin position="82"/>
        <end position="144"/>
    </location>
</feature>
<gene>
    <name evidence="15" type="primary">PR3-Ch2</name>
</gene>
<dbReference type="Pfam" id="PF00182">
    <property type="entry name" value="Glyco_hydro_19"/>
    <property type="match status" value="1"/>
</dbReference>
<dbReference type="InterPro" id="IPR023346">
    <property type="entry name" value="Lysozyme-like_dom_sf"/>
</dbReference>
<dbReference type="InterPro" id="IPR000726">
    <property type="entry name" value="Glyco_hydro_19_cat"/>
</dbReference>
<dbReference type="GO" id="GO:0016998">
    <property type="term" value="P:cell wall macromolecule catabolic process"/>
    <property type="evidence" value="ECO:0007669"/>
    <property type="project" value="InterPro"/>
</dbReference>
<evidence type="ECO:0000256" key="12">
    <source>
        <dbReference type="PIRSR" id="PIRSR001060-1"/>
    </source>
</evidence>
<keyword evidence="3" id="KW-0147">Chitin-binding</keyword>
<keyword evidence="7" id="KW-0146">Chitin degradation</keyword>
<dbReference type="FunFam" id="3.30.20.10:FF:000001">
    <property type="entry name" value="Endochitinase (Chitinase)"/>
    <property type="match status" value="1"/>
</dbReference>
<evidence type="ECO:0000256" key="6">
    <source>
        <dbReference type="ARBA" id="ARBA00022821"/>
    </source>
</evidence>
<evidence type="ECO:0000256" key="4">
    <source>
        <dbReference type="ARBA" id="ARBA00022729"/>
    </source>
</evidence>
<accession>R9XZY2</accession>
<evidence type="ECO:0000259" key="14">
    <source>
        <dbReference type="PROSITE" id="PS00774"/>
    </source>
</evidence>
<dbReference type="GO" id="GO:0008061">
    <property type="term" value="F:chitin binding"/>
    <property type="evidence" value="ECO:0007669"/>
    <property type="project" value="UniProtKB-KW"/>
</dbReference>
<keyword evidence="6" id="KW-0611">Plant defense</keyword>
<evidence type="ECO:0000256" key="5">
    <source>
        <dbReference type="ARBA" id="ARBA00022801"/>
    </source>
</evidence>
<keyword evidence="9" id="KW-0119">Carbohydrate metabolism</keyword>
<feature type="disulfide bond" evidence="13">
    <location>
        <begin position="38"/>
        <end position="42"/>
    </location>
</feature>
<evidence type="ECO:0000256" key="9">
    <source>
        <dbReference type="ARBA" id="ARBA00023277"/>
    </source>
</evidence>
<organism evidence="15">
    <name type="scientific">Malus domestica</name>
    <name type="common">Apple</name>
    <name type="synonym">Pyrus malus</name>
    <dbReference type="NCBI Taxonomy" id="3750"/>
    <lineage>
        <taxon>Eukaryota</taxon>
        <taxon>Viridiplantae</taxon>
        <taxon>Streptophyta</taxon>
        <taxon>Embryophyta</taxon>
        <taxon>Tracheophyta</taxon>
        <taxon>Spermatophyta</taxon>
        <taxon>Magnoliopsida</taxon>
        <taxon>eudicotyledons</taxon>
        <taxon>Gunneridae</taxon>
        <taxon>Pentapetalae</taxon>
        <taxon>rosids</taxon>
        <taxon>fabids</taxon>
        <taxon>Rosales</taxon>
        <taxon>Rosaceae</taxon>
        <taxon>Amygdaloideae</taxon>
        <taxon>Maleae</taxon>
        <taxon>Malus</taxon>
    </lineage>
</organism>
<sequence>MLFSMAATSESSWSRSEWPKGVCVEAIVGDVAPQPSVCQSQCCSTPVYTPTPTPSGGGGSVSRLISSSVFDQMHKYRNDGTCPSNGCDKYDAITAAARSHNGFGTTGDVATREKELAAFLAQTSHETTGGCASATDGPYAWGYCFVNEKNQDVYCTPSSQYPCSAGKKYYGRGPIPLTWNYNYGETGEAIGEDLINNPDQMATDPVVSFRTAIWFWMTPQKNKPSSHDVITGRWSPSSADTSASRVPGYGVITNIINGGHECGKGQVDSMNNIVSHYLGLLVGIGVYSEDTVRYCKLSWGDNLDCYNSSSSSSSSS</sequence>
<dbReference type="Gene3D" id="3.30.20.10">
    <property type="entry name" value="Endochitinase, domain 2"/>
    <property type="match status" value="1"/>
</dbReference>
<keyword evidence="8 13" id="KW-1015">Disulfide bond</keyword>
<dbReference type="PIRSF" id="PIRSF001060">
    <property type="entry name" value="Endochitinase"/>
    <property type="match status" value="1"/>
</dbReference>
<keyword evidence="11" id="KW-0624">Polysaccharide degradation</keyword>
<dbReference type="SUPFAM" id="SSF53955">
    <property type="entry name" value="Lysozyme-like"/>
    <property type="match status" value="1"/>
</dbReference>
<feature type="domain" description="Glycoside hydrolase family 19 catalytic" evidence="14">
    <location>
        <begin position="207"/>
        <end position="217"/>
    </location>
</feature>
<name>R9XZY2_MALDO</name>
<keyword evidence="10" id="KW-0326">Glycosidase</keyword>
<evidence type="ECO:0000256" key="7">
    <source>
        <dbReference type="ARBA" id="ARBA00023024"/>
    </source>
</evidence>
<evidence type="ECO:0000256" key="1">
    <source>
        <dbReference type="ARBA" id="ARBA00000822"/>
    </source>
</evidence>
<comment type="catalytic activity">
    <reaction evidence="1">
        <text>Random endo-hydrolysis of N-acetyl-beta-D-glucosaminide (1-&gt;4)-beta-linkages in chitin and chitodextrins.</text>
        <dbReference type="EC" id="3.2.1.14"/>
    </reaction>
</comment>
<dbReference type="Gene3D" id="1.10.530.10">
    <property type="match status" value="1"/>
</dbReference>
<evidence type="ECO:0000256" key="10">
    <source>
        <dbReference type="ARBA" id="ARBA00023295"/>
    </source>
</evidence>
<dbReference type="EMBL" id="KC778403">
    <property type="protein sequence ID" value="AGO20704.1"/>
    <property type="molecule type" value="Genomic_DNA"/>
</dbReference>
<dbReference type="CDD" id="cd00325">
    <property type="entry name" value="chitinase_GH19"/>
    <property type="match status" value="1"/>
</dbReference>
<proteinExistence type="predicted"/>
<dbReference type="PANTHER" id="PTHR22595">
    <property type="entry name" value="CHITINASE-RELATED"/>
    <property type="match status" value="1"/>
</dbReference>
<feature type="disulfide bond" evidence="13">
    <location>
        <begin position="155"/>
        <end position="163"/>
    </location>
</feature>
<evidence type="ECO:0000256" key="13">
    <source>
        <dbReference type="PIRSR" id="PIRSR001060-2"/>
    </source>
</evidence>
<keyword evidence="4" id="KW-0732">Signal</keyword>
<dbReference type="PROSITE" id="PS00774">
    <property type="entry name" value="CHITINASE_19_2"/>
    <property type="match status" value="1"/>
</dbReference>
<evidence type="ECO:0000256" key="8">
    <source>
        <dbReference type="ARBA" id="ARBA00023157"/>
    </source>
</evidence>